<keyword evidence="1" id="KW-1133">Transmembrane helix</keyword>
<dbReference type="Proteomes" id="UP000676649">
    <property type="component" value="Chromosome"/>
</dbReference>
<organism evidence="3 4">
    <name type="scientific">Methylomonas paludis</name>
    <dbReference type="NCBI Taxonomy" id="1173101"/>
    <lineage>
        <taxon>Bacteria</taxon>
        <taxon>Pseudomonadati</taxon>
        <taxon>Pseudomonadota</taxon>
        <taxon>Gammaproteobacteria</taxon>
        <taxon>Methylococcales</taxon>
        <taxon>Methylococcaceae</taxon>
        <taxon>Methylomonas</taxon>
    </lineage>
</organism>
<dbReference type="KEGG" id="mpad:KEF85_07495"/>
<accession>A0A975MRM9</accession>
<feature type="chain" id="PRO_5036713029" evidence="2">
    <location>
        <begin position="33"/>
        <end position="380"/>
    </location>
</feature>
<dbReference type="InterPro" id="IPR017549">
    <property type="entry name" value="APMV_L690"/>
</dbReference>
<reference evidence="3" key="1">
    <citation type="submission" date="2021-04" db="EMBL/GenBank/DDBJ databases">
        <title>Draft genome sequence data of methanotrophic Methylovulum sp. strain S1L and Methylomonas sp. strain S2AM isolated from boreal lake water columns.</title>
        <authorList>
            <person name="Rissanen A.J."/>
            <person name="Mangayil R."/>
            <person name="Svenning M.M."/>
            <person name="Khanongnuch R."/>
        </authorList>
    </citation>
    <scope>NUCLEOTIDE SEQUENCE</scope>
    <source>
        <strain evidence="3">S2AM</strain>
    </source>
</reference>
<evidence type="ECO:0000313" key="3">
    <source>
        <dbReference type="EMBL" id="QWF72281.1"/>
    </source>
</evidence>
<proteinExistence type="predicted"/>
<keyword evidence="1" id="KW-0812">Transmembrane</keyword>
<dbReference type="EMBL" id="CP073754">
    <property type="protein sequence ID" value="QWF72281.1"/>
    <property type="molecule type" value="Genomic_DNA"/>
</dbReference>
<evidence type="ECO:0000256" key="1">
    <source>
        <dbReference type="SAM" id="Phobius"/>
    </source>
</evidence>
<dbReference type="AlphaFoldDB" id="A0A975MRM9"/>
<evidence type="ECO:0000256" key="2">
    <source>
        <dbReference type="SAM" id="SignalP"/>
    </source>
</evidence>
<protein>
    <submittedName>
        <fullName evidence="3">TIGR03118 family protein</fullName>
    </submittedName>
</protein>
<dbReference type="NCBIfam" id="TIGR03118">
    <property type="entry name" value="PEPCTERM_chp_1"/>
    <property type="match status" value="1"/>
</dbReference>
<sequence length="380" mass="39188">MNTINYPAQKSQPTLALAITIVLASCSTLAEAGTAFIQQNLVTDDQSVNTAQITDTNLKNAWGIAYGPGGPFWLSDNATGVSTVYSVNPTTNVVAKVELTVNIPGDGSITGQVFNNNASAFSGDVFIFVSEDGTISGWGGGSATLQSAAPANVYKGVAEAVVGSNSYLYAANFRANSIDVIAGSNGAPLLTGHFSDPNLPAGFAPFDIQNLGGNLFVTYAKQDATKHDDVAGLGNGYVDEFNTQGELISRIASQGSLDSPWGLAIAPSSFGQYAGDLLVGNFGDGKINAYNLLTHNFVGQLAATNGQALAIDGLWALSIGNDSSAGSSQKLYFTAGPNGETNGLFGSISAAPLPAPLPASLWLFNSAVMVLVWLGKRKTI</sequence>
<feature type="signal peptide" evidence="2">
    <location>
        <begin position="1"/>
        <end position="32"/>
    </location>
</feature>
<dbReference type="SUPFAM" id="SSF63829">
    <property type="entry name" value="Calcium-dependent phosphotriesterase"/>
    <property type="match status" value="1"/>
</dbReference>
<evidence type="ECO:0000313" key="4">
    <source>
        <dbReference type="Proteomes" id="UP000676649"/>
    </source>
</evidence>
<feature type="transmembrane region" description="Helical" evidence="1">
    <location>
        <begin position="357"/>
        <end position="375"/>
    </location>
</feature>
<keyword evidence="1" id="KW-0472">Membrane</keyword>
<keyword evidence="2" id="KW-0732">Signal</keyword>
<gene>
    <name evidence="3" type="ORF">KEF85_07495</name>
</gene>
<name>A0A975MRM9_9GAMM</name>
<dbReference type="RefSeq" id="WP_215584614.1">
    <property type="nucleotide sequence ID" value="NZ_CP073754.1"/>
</dbReference>
<keyword evidence="4" id="KW-1185">Reference proteome</keyword>